<name>A0A8S5SW83_9CAUD</name>
<protein>
    <submittedName>
        <fullName evidence="1">Uncharacterized protein</fullName>
    </submittedName>
</protein>
<evidence type="ECO:0000313" key="1">
    <source>
        <dbReference type="EMBL" id="DAF54802.1"/>
    </source>
</evidence>
<sequence length="173" mass="19751">MTSYRVGQVIENFKNHHEGVLFDIADDGATLIIFFGNPTQDEINQFKSGNKFEIRFLELYGLIIITAKIGNLNWMDAPYSSHLSKNLSELSSVGKNQGLGLTIMLVDAVTGEIKHMRLVGLSERFTKQLFKVVSEQKLKDFNVIEYREALNKIYSSYSTNQIVKMSRDYCKIQ</sequence>
<accession>A0A8S5SW83</accession>
<dbReference type="EMBL" id="BK032682">
    <property type="protein sequence ID" value="DAF54802.1"/>
    <property type="molecule type" value="Genomic_DNA"/>
</dbReference>
<reference evidence="1" key="1">
    <citation type="journal article" date="2021" name="Proc. Natl. Acad. Sci. U.S.A.">
        <title>A Catalog of Tens of Thousands of Viruses from Human Metagenomes Reveals Hidden Associations with Chronic Diseases.</title>
        <authorList>
            <person name="Tisza M.J."/>
            <person name="Buck C.B."/>
        </authorList>
    </citation>
    <scope>NUCLEOTIDE SEQUENCE</scope>
    <source>
        <strain evidence="1">CtqPo10</strain>
    </source>
</reference>
<proteinExistence type="predicted"/>
<organism evidence="1">
    <name type="scientific">Siphoviridae sp. ctqPo10</name>
    <dbReference type="NCBI Taxonomy" id="2827948"/>
    <lineage>
        <taxon>Viruses</taxon>
        <taxon>Duplodnaviria</taxon>
        <taxon>Heunggongvirae</taxon>
        <taxon>Uroviricota</taxon>
        <taxon>Caudoviricetes</taxon>
    </lineage>
</organism>